<dbReference type="Proteomes" id="UP001175000">
    <property type="component" value="Unassembled WGS sequence"/>
</dbReference>
<organism evidence="2 3">
    <name type="scientific">Immersiella caudata</name>
    <dbReference type="NCBI Taxonomy" id="314043"/>
    <lineage>
        <taxon>Eukaryota</taxon>
        <taxon>Fungi</taxon>
        <taxon>Dikarya</taxon>
        <taxon>Ascomycota</taxon>
        <taxon>Pezizomycotina</taxon>
        <taxon>Sordariomycetes</taxon>
        <taxon>Sordariomycetidae</taxon>
        <taxon>Sordariales</taxon>
        <taxon>Lasiosphaeriaceae</taxon>
        <taxon>Immersiella</taxon>
    </lineage>
</organism>
<feature type="compositionally biased region" description="Acidic residues" evidence="1">
    <location>
        <begin position="42"/>
        <end position="62"/>
    </location>
</feature>
<feature type="compositionally biased region" description="Pro residues" evidence="1">
    <location>
        <begin position="19"/>
        <end position="32"/>
    </location>
</feature>
<feature type="compositionally biased region" description="Polar residues" evidence="1">
    <location>
        <begin position="81"/>
        <end position="91"/>
    </location>
</feature>
<accession>A0AA39WRR0</accession>
<dbReference type="AlphaFoldDB" id="A0AA39WRR0"/>
<feature type="compositionally biased region" description="Polar residues" evidence="1">
    <location>
        <begin position="100"/>
        <end position="119"/>
    </location>
</feature>
<protein>
    <submittedName>
        <fullName evidence="2">Uncharacterized protein</fullName>
    </submittedName>
</protein>
<proteinExistence type="predicted"/>
<feature type="region of interest" description="Disordered" evidence="1">
    <location>
        <begin position="1"/>
        <end position="134"/>
    </location>
</feature>
<evidence type="ECO:0000256" key="1">
    <source>
        <dbReference type="SAM" id="MobiDB-lite"/>
    </source>
</evidence>
<feature type="compositionally biased region" description="Basic and acidic residues" evidence="1">
    <location>
        <begin position="8"/>
        <end position="17"/>
    </location>
</feature>
<comment type="caution">
    <text evidence="2">The sequence shown here is derived from an EMBL/GenBank/DDBJ whole genome shotgun (WGS) entry which is preliminary data.</text>
</comment>
<reference evidence="2" key="1">
    <citation type="submission" date="2023-06" db="EMBL/GenBank/DDBJ databases">
        <title>Genome-scale phylogeny and comparative genomics of the fungal order Sordariales.</title>
        <authorList>
            <consortium name="Lawrence Berkeley National Laboratory"/>
            <person name="Hensen N."/>
            <person name="Bonometti L."/>
            <person name="Westerberg I."/>
            <person name="Brannstrom I.O."/>
            <person name="Guillou S."/>
            <person name="Cros-Aarteil S."/>
            <person name="Calhoun S."/>
            <person name="Haridas S."/>
            <person name="Kuo A."/>
            <person name="Mondo S."/>
            <person name="Pangilinan J."/>
            <person name="Riley R."/>
            <person name="Labutti K."/>
            <person name="Andreopoulos B."/>
            <person name="Lipzen A."/>
            <person name="Chen C."/>
            <person name="Yanf M."/>
            <person name="Daum C."/>
            <person name="Ng V."/>
            <person name="Clum A."/>
            <person name="Steindorff A."/>
            <person name="Ohm R."/>
            <person name="Martin F."/>
            <person name="Silar P."/>
            <person name="Natvig D."/>
            <person name="Lalanne C."/>
            <person name="Gautier V."/>
            <person name="Ament-Velasquez S.L."/>
            <person name="Kruys A."/>
            <person name="Hutchinson M.I."/>
            <person name="Powell A.J."/>
            <person name="Barry K."/>
            <person name="Miller A.N."/>
            <person name="Grigoriev I.V."/>
            <person name="Debuchy R."/>
            <person name="Gladieux P."/>
            <person name="Thoren M.H."/>
            <person name="Johannesson H."/>
        </authorList>
    </citation>
    <scope>NUCLEOTIDE SEQUENCE</scope>
    <source>
        <strain evidence="2">CBS 606.72</strain>
    </source>
</reference>
<gene>
    <name evidence="2" type="ORF">B0T14DRAFT_603887</name>
</gene>
<keyword evidence="3" id="KW-1185">Reference proteome</keyword>
<dbReference type="EMBL" id="JAULSU010000004">
    <property type="protein sequence ID" value="KAK0620262.1"/>
    <property type="molecule type" value="Genomic_DNA"/>
</dbReference>
<evidence type="ECO:0000313" key="3">
    <source>
        <dbReference type="Proteomes" id="UP001175000"/>
    </source>
</evidence>
<evidence type="ECO:0000313" key="2">
    <source>
        <dbReference type="EMBL" id="KAK0620262.1"/>
    </source>
</evidence>
<sequence>MSLFPSDHGSDHSRDPSRNPTPQPPAPPPPPGPRKRPAYKDDWEDEDFYVEPEPESEEESAAEEAAPAKPTFPAFLRGNSKPFSPTVTITPPATPKPPSDNMQMESTQSMADESPSNVRISEPTLAGSQQQGALPEQLADWRTKEMREWTLTKSPLAPGEGGYWLANSGSEGTSGMIGLWTQGPVMPRRLRSSRGVIGYTLLHMGTGVTLLGSVLF</sequence>
<name>A0AA39WRR0_9PEZI</name>